<dbReference type="InterPro" id="IPR000490">
    <property type="entry name" value="Glyco_hydro_17"/>
</dbReference>
<dbReference type="Proteomes" id="UP000008810">
    <property type="component" value="Chromosome 2"/>
</dbReference>
<reference evidence="5" key="2">
    <citation type="submission" date="2017-06" db="EMBL/GenBank/DDBJ databases">
        <title>WGS assembly of Brachypodium distachyon.</title>
        <authorList>
            <consortium name="The International Brachypodium Initiative"/>
            <person name="Lucas S."/>
            <person name="Harmon-Smith M."/>
            <person name="Lail K."/>
            <person name="Tice H."/>
            <person name="Grimwood J."/>
            <person name="Bruce D."/>
            <person name="Barry K."/>
            <person name="Shu S."/>
            <person name="Lindquist E."/>
            <person name="Wang M."/>
            <person name="Pitluck S."/>
            <person name="Vogel J.P."/>
            <person name="Garvin D.F."/>
            <person name="Mockler T.C."/>
            <person name="Schmutz J."/>
            <person name="Rokhsar D."/>
            <person name="Bevan M.W."/>
        </authorList>
    </citation>
    <scope>NUCLEOTIDE SEQUENCE</scope>
    <source>
        <strain evidence="5">Bd21</strain>
    </source>
</reference>
<evidence type="ECO:0000256" key="2">
    <source>
        <dbReference type="ARBA" id="ARBA00022801"/>
    </source>
</evidence>
<dbReference type="EMBL" id="CM000881">
    <property type="protein sequence ID" value="KQK05744.1"/>
    <property type="molecule type" value="Genomic_DNA"/>
</dbReference>
<gene>
    <name evidence="5" type="ORF">BRADI_2g22228v3</name>
</gene>
<sequence>MCYGMSADNLPPPSAVVSTFKSNGITSMRLYAPDHATLNALAGTGINVAFGAPNDMLPGLAANHAVAAAWVRSNILAHHPKVVFRYVVVGNEAAGGLTCHLAPAMQNMKAALASVRLGHIVVTTSVSQAILGVWCTPSAGQFNAEADAYMRDVIPALARTGAPLMANIYPYLAWQWNTSAMDIRYALFTAPGVVVQDGAYGYQNLFDTTVDALYGHGQARGVRERMAFGRRTYNQNLINHIGRGTPRHPGPIETYIFAMINEDQKQAGVEQHWGLFYPNMQHVYPIKF</sequence>
<name>A0A0Q3G384_BRADI</name>
<dbReference type="Gramene" id="KQK05744">
    <property type="protein sequence ID" value="KQK05744"/>
    <property type="gene ID" value="BRADI_2g22228v3"/>
</dbReference>
<dbReference type="SUPFAM" id="SSF51445">
    <property type="entry name" value="(Trans)glycosidases"/>
    <property type="match status" value="1"/>
</dbReference>
<comment type="similarity">
    <text evidence="1 4">Belongs to the glycosyl hydrolase 17 family.</text>
</comment>
<dbReference type="PANTHER" id="PTHR32227">
    <property type="entry name" value="GLUCAN ENDO-1,3-BETA-GLUCOSIDASE BG1-RELATED-RELATED"/>
    <property type="match status" value="1"/>
</dbReference>
<evidence type="ECO:0000313" key="5">
    <source>
        <dbReference type="EMBL" id="KQK05744.1"/>
    </source>
</evidence>
<keyword evidence="2" id="KW-0378">Hydrolase</keyword>
<dbReference type="GO" id="GO:0005975">
    <property type="term" value="P:carbohydrate metabolic process"/>
    <property type="evidence" value="ECO:0007669"/>
    <property type="project" value="InterPro"/>
</dbReference>
<keyword evidence="3" id="KW-0326">Glycosidase</keyword>
<dbReference type="Gene3D" id="3.20.20.80">
    <property type="entry name" value="Glycosidases"/>
    <property type="match status" value="2"/>
</dbReference>
<dbReference type="AlphaFoldDB" id="A0A0Q3G384"/>
<dbReference type="OrthoDB" id="941679at2759"/>
<evidence type="ECO:0000256" key="3">
    <source>
        <dbReference type="ARBA" id="ARBA00023295"/>
    </source>
</evidence>
<keyword evidence="7" id="KW-1185">Reference proteome</keyword>
<reference evidence="6" key="3">
    <citation type="submission" date="2018-08" db="UniProtKB">
        <authorList>
            <consortium name="EnsemblPlants"/>
        </authorList>
    </citation>
    <scope>IDENTIFICATION</scope>
    <source>
        <strain evidence="6">cv. Bd21</strain>
    </source>
</reference>
<dbReference type="EnsemblPlants" id="KQK05744">
    <property type="protein sequence ID" value="KQK05744"/>
    <property type="gene ID" value="BRADI_2g22228v3"/>
</dbReference>
<organism evidence="5">
    <name type="scientific">Brachypodium distachyon</name>
    <name type="common">Purple false brome</name>
    <name type="synonym">Trachynia distachya</name>
    <dbReference type="NCBI Taxonomy" id="15368"/>
    <lineage>
        <taxon>Eukaryota</taxon>
        <taxon>Viridiplantae</taxon>
        <taxon>Streptophyta</taxon>
        <taxon>Embryophyta</taxon>
        <taxon>Tracheophyta</taxon>
        <taxon>Spermatophyta</taxon>
        <taxon>Magnoliopsida</taxon>
        <taxon>Liliopsida</taxon>
        <taxon>Poales</taxon>
        <taxon>Poaceae</taxon>
        <taxon>BOP clade</taxon>
        <taxon>Pooideae</taxon>
        <taxon>Stipodae</taxon>
        <taxon>Brachypodieae</taxon>
        <taxon>Brachypodium</taxon>
    </lineage>
</organism>
<evidence type="ECO:0008006" key="8">
    <source>
        <dbReference type="Google" id="ProtNLM"/>
    </source>
</evidence>
<evidence type="ECO:0000256" key="4">
    <source>
        <dbReference type="RuleBase" id="RU004335"/>
    </source>
</evidence>
<dbReference type="STRING" id="15368.A0A0Q3G384"/>
<dbReference type="Pfam" id="PF00332">
    <property type="entry name" value="Glyco_hydro_17"/>
    <property type="match status" value="2"/>
</dbReference>
<dbReference type="InterPro" id="IPR017853">
    <property type="entry name" value="GH"/>
</dbReference>
<reference evidence="5 6" key="1">
    <citation type="journal article" date="2010" name="Nature">
        <title>Genome sequencing and analysis of the model grass Brachypodium distachyon.</title>
        <authorList>
            <consortium name="International Brachypodium Initiative"/>
        </authorList>
    </citation>
    <scope>NUCLEOTIDE SEQUENCE [LARGE SCALE GENOMIC DNA]</scope>
    <source>
        <strain evidence="5 6">Bd21</strain>
    </source>
</reference>
<proteinExistence type="inferred from homology"/>
<dbReference type="GO" id="GO:0004553">
    <property type="term" value="F:hydrolase activity, hydrolyzing O-glycosyl compounds"/>
    <property type="evidence" value="ECO:0007669"/>
    <property type="project" value="InterPro"/>
</dbReference>
<evidence type="ECO:0000313" key="7">
    <source>
        <dbReference type="Proteomes" id="UP000008810"/>
    </source>
</evidence>
<dbReference type="InParanoid" id="A0A0Q3G384"/>
<protein>
    <recommendedName>
        <fullName evidence="8">Glucan endo-1,3-beta-D-glucosidase</fullName>
    </recommendedName>
</protein>
<dbReference type="InterPro" id="IPR044965">
    <property type="entry name" value="Glyco_hydro_17_plant"/>
</dbReference>
<evidence type="ECO:0000313" key="6">
    <source>
        <dbReference type="EnsemblPlants" id="KQK05744"/>
    </source>
</evidence>
<accession>A0A0Q3G384</accession>
<evidence type="ECO:0000256" key="1">
    <source>
        <dbReference type="ARBA" id="ARBA00008773"/>
    </source>
</evidence>